<dbReference type="Proteomes" id="UP000006174">
    <property type="component" value="Unassembled WGS sequence"/>
</dbReference>
<evidence type="ECO:0008006" key="6">
    <source>
        <dbReference type="Google" id="ProtNLM"/>
    </source>
</evidence>
<evidence type="ECO:0000256" key="2">
    <source>
        <dbReference type="SAM" id="MobiDB-lite"/>
    </source>
</evidence>
<comment type="caution">
    <text evidence="4">The sequence shown here is derived from an EMBL/GenBank/DDBJ whole genome shotgun (WGS) entry which is preliminary data.</text>
</comment>
<organism evidence="4 5">
    <name type="scientific">Ustilago hordei</name>
    <name type="common">Barley covered smut fungus</name>
    <dbReference type="NCBI Taxonomy" id="120017"/>
    <lineage>
        <taxon>Eukaryota</taxon>
        <taxon>Fungi</taxon>
        <taxon>Dikarya</taxon>
        <taxon>Basidiomycota</taxon>
        <taxon>Ustilaginomycotina</taxon>
        <taxon>Ustilaginomycetes</taxon>
        <taxon>Ustilaginales</taxon>
        <taxon>Ustilaginaceae</taxon>
        <taxon>Ustilago</taxon>
    </lineage>
</organism>
<dbReference type="CDD" id="cd22191">
    <property type="entry name" value="DPBB_RlpA_EXP_N-like"/>
    <property type="match status" value="1"/>
</dbReference>
<dbReference type="PANTHER" id="PTHR31836">
    <property type="match status" value="1"/>
</dbReference>
<dbReference type="PANTHER" id="PTHR31836:SF29">
    <property type="entry name" value="RLPA-LIKE PROTEIN DOUBLE-PSI BETA-BARREL DOMAIN-CONTAINING PROTEIN"/>
    <property type="match status" value="1"/>
</dbReference>
<feature type="compositionally biased region" description="Low complexity" evidence="2">
    <location>
        <begin position="133"/>
        <end position="155"/>
    </location>
</feature>
<feature type="chain" id="PRO_5003658877" description="RlpA-like protein double-psi beta-barrel domain-containing protein" evidence="3">
    <location>
        <begin position="26"/>
        <end position="337"/>
    </location>
</feature>
<feature type="region of interest" description="Disordered" evidence="2">
    <location>
        <begin position="93"/>
        <end position="227"/>
    </location>
</feature>
<proteinExistence type="predicted"/>
<dbReference type="HOGENOM" id="CLU_746224_0_0_1"/>
<feature type="compositionally biased region" description="Low complexity" evidence="2">
    <location>
        <begin position="218"/>
        <end position="227"/>
    </location>
</feature>
<evidence type="ECO:0000313" key="4">
    <source>
        <dbReference type="EMBL" id="CCF50291.1"/>
    </source>
</evidence>
<name>I2FTP8_USTHO</name>
<dbReference type="SUPFAM" id="SSF50685">
    <property type="entry name" value="Barwin-like endoglucanases"/>
    <property type="match status" value="1"/>
</dbReference>
<accession>I2FTP8</accession>
<feature type="signal peptide" evidence="3">
    <location>
        <begin position="1"/>
        <end position="25"/>
    </location>
</feature>
<dbReference type="EMBL" id="CAGI01000153">
    <property type="protein sequence ID" value="CCF50291.1"/>
    <property type="molecule type" value="Genomic_DNA"/>
</dbReference>
<dbReference type="STRING" id="1128400.I2FTP8"/>
<sequence>MKFFNPTTAHLLAVAVVIMTAQVSCLPTYGLVRRHHHTTIVNNYRRSHGDDHGDLSAHDGYEAQLHSLEVALHHYEEYGDAKSLETYLKGFGTDDPSKASNSGDHVSARKDDGENDAKNGGQEKGQDCEQGDQSQSQQSPSKDSWSQWQQQQHQPKMVKKPKKTRPQPSQDYTEPKPEPQRSQPATPPKSYNPAPPKNDGNSSPHTIDGYTCPKFDIPSSSPSTTSLYTSSTPFTGRATYYDTGLGACGITNSDSDPIVAISRDLFEQYNPSDANPNHNSLCGRKVEITWKGKTVHAFATDECPGCETTSLDMSPKVFESLDAKEKGILDGIQWRFV</sequence>
<evidence type="ECO:0000313" key="5">
    <source>
        <dbReference type="Proteomes" id="UP000006174"/>
    </source>
</evidence>
<evidence type="ECO:0000256" key="1">
    <source>
        <dbReference type="ARBA" id="ARBA00022729"/>
    </source>
</evidence>
<feature type="compositionally biased region" description="Basic and acidic residues" evidence="2">
    <location>
        <begin position="106"/>
        <end position="117"/>
    </location>
</feature>
<evidence type="ECO:0000256" key="3">
    <source>
        <dbReference type="SAM" id="SignalP"/>
    </source>
</evidence>
<protein>
    <recommendedName>
        <fullName evidence="6">RlpA-like protein double-psi beta-barrel domain-containing protein</fullName>
    </recommendedName>
</protein>
<dbReference type="InterPro" id="IPR036908">
    <property type="entry name" value="RlpA-like_sf"/>
</dbReference>
<reference evidence="4 5" key="1">
    <citation type="journal article" date="2012" name="Plant Cell">
        <title>Genome comparison of barley and maize smut fungi reveals targeted loss of RNA silencing components and species-specific presence of transposable elements.</title>
        <authorList>
            <person name="Laurie J.D."/>
            <person name="Ali S."/>
            <person name="Linning R."/>
            <person name="Mannhaupt G."/>
            <person name="Wong P."/>
            <person name="Gueldener U."/>
            <person name="Muensterkoetter M."/>
            <person name="Moore R."/>
            <person name="Kahmann R."/>
            <person name="Bakkeren G."/>
            <person name="Schirawski J."/>
        </authorList>
    </citation>
    <scope>NUCLEOTIDE SEQUENCE [LARGE SCALE GENOMIC DNA]</scope>
    <source>
        <strain evidence="5">Uh4875-4</strain>
    </source>
</reference>
<keyword evidence="1 3" id="KW-0732">Signal</keyword>
<dbReference type="InterPro" id="IPR051477">
    <property type="entry name" value="Expansin_CellWall"/>
</dbReference>
<gene>
    <name evidence="4" type="ORF">UHOR_07881</name>
</gene>
<dbReference type="Gene3D" id="2.40.40.10">
    <property type="entry name" value="RlpA-like domain"/>
    <property type="match status" value="1"/>
</dbReference>
<dbReference type="eggNOG" id="ENOG502S2E4">
    <property type="taxonomic scope" value="Eukaryota"/>
</dbReference>
<dbReference type="AlphaFoldDB" id="I2FTP8"/>
<feature type="compositionally biased region" description="Basic residues" evidence="2">
    <location>
        <begin position="156"/>
        <end position="165"/>
    </location>
</feature>
<dbReference type="OMA" id="LFEQYNP"/>
<keyword evidence="5" id="KW-1185">Reference proteome</keyword>